<dbReference type="AlphaFoldDB" id="A0AA40JQ05"/>
<evidence type="ECO:0000256" key="1">
    <source>
        <dbReference type="SAM" id="MobiDB-lite"/>
    </source>
</evidence>
<comment type="caution">
    <text evidence="2">The sequence shown here is derived from an EMBL/GenBank/DDBJ whole genome shotgun (WGS) entry which is preliminary data.</text>
</comment>
<organism evidence="2 3">
    <name type="scientific">Staphylococcus aureus</name>
    <dbReference type="NCBI Taxonomy" id="1280"/>
    <lineage>
        <taxon>Bacteria</taxon>
        <taxon>Bacillati</taxon>
        <taxon>Bacillota</taxon>
        <taxon>Bacilli</taxon>
        <taxon>Bacillales</taxon>
        <taxon>Staphylococcaceae</taxon>
        <taxon>Staphylococcus</taxon>
    </lineage>
</organism>
<dbReference type="Proteomes" id="UP000032274">
    <property type="component" value="Unassembled WGS sequence"/>
</dbReference>
<feature type="non-terminal residue" evidence="2">
    <location>
        <position position="145"/>
    </location>
</feature>
<name>A0AA40JQ05_STAAU</name>
<protein>
    <submittedName>
        <fullName evidence="2">Uncharacterized protein</fullName>
    </submittedName>
</protein>
<feature type="compositionally biased region" description="Basic residues" evidence="1">
    <location>
        <begin position="1"/>
        <end position="18"/>
    </location>
</feature>
<accession>A0AA40JQ05</accession>
<dbReference type="EMBL" id="JXIG01000357">
    <property type="protein sequence ID" value="KIU01436.1"/>
    <property type="molecule type" value="Genomic_DNA"/>
</dbReference>
<proteinExistence type="predicted"/>
<evidence type="ECO:0000313" key="2">
    <source>
        <dbReference type="EMBL" id="KIU01436.1"/>
    </source>
</evidence>
<sequence>MHARRRLGRGLARRRRVHGQAERDLPPAGELDIDLGQQRSVDQRAVQRALGEVDAVAGAERVKRMLGAGMLDAGDRQRVDHAAQVDDRPAVARQLAIEEAEVEIGVVRDHRAVADEFQHVLDHVREQRLVGEEHVRQAVDVERLD</sequence>
<evidence type="ECO:0000313" key="3">
    <source>
        <dbReference type="Proteomes" id="UP000032274"/>
    </source>
</evidence>
<gene>
    <name evidence="2" type="ORF">QU38_01640</name>
</gene>
<reference evidence="2 3" key="1">
    <citation type="submission" date="2015-01" db="EMBL/GenBank/DDBJ databases">
        <title>Characterization of Swiss Staphylococcus aureus strains involved in food poisoning.</title>
        <authorList>
            <person name="Crovadore J."/>
            <person name="Chablais R."/>
            <person name="Tonacini J."/>
            <person name="Schnyder B."/>
            <person name="Lefort F."/>
        </authorList>
    </citation>
    <scope>NUCLEOTIDE SEQUENCE [LARGE SCALE GENOMIC DNA]</scope>
    <source>
        <strain evidence="2 3">SA-120</strain>
    </source>
</reference>
<feature type="region of interest" description="Disordered" evidence="1">
    <location>
        <begin position="1"/>
        <end position="31"/>
    </location>
</feature>